<keyword evidence="5" id="KW-0552">Olfaction</keyword>
<keyword evidence="7 10" id="KW-0472">Membrane</keyword>
<evidence type="ECO:0000256" key="3">
    <source>
        <dbReference type="ARBA" id="ARBA00022606"/>
    </source>
</evidence>
<dbReference type="PANTHER" id="PTHR21137">
    <property type="entry name" value="ODORANT RECEPTOR"/>
    <property type="match status" value="1"/>
</dbReference>
<dbReference type="GO" id="GO:0007165">
    <property type="term" value="P:signal transduction"/>
    <property type="evidence" value="ECO:0007669"/>
    <property type="project" value="UniProtKB-KW"/>
</dbReference>
<evidence type="ECO:0000256" key="5">
    <source>
        <dbReference type="ARBA" id="ARBA00022725"/>
    </source>
</evidence>
<keyword evidence="3" id="KW-0716">Sensory transduction</keyword>
<dbReference type="Pfam" id="PF02949">
    <property type="entry name" value="7tm_6"/>
    <property type="match status" value="1"/>
</dbReference>
<organism evidence="11 12">
    <name type="scientific">Cotesia glomerata</name>
    <name type="common">Lepidopteran parasitic wasp</name>
    <name type="synonym">Apanteles glomeratus</name>
    <dbReference type="NCBI Taxonomy" id="32391"/>
    <lineage>
        <taxon>Eukaryota</taxon>
        <taxon>Metazoa</taxon>
        <taxon>Ecdysozoa</taxon>
        <taxon>Arthropoda</taxon>
        <taxon>Hexapoda</taxon>
        <taxon>Insecta</taxon>
        <taxon>Pterygota</taxon>
        <taxon>Neoptera</taxon>
        <taxon>Endopterygota</taxon>
        <taxon>Hymenoptera</taxon>
        <taxon>Apocrita</taxon>
        <taxon>Ichneumonoidea</taxon>
        <taxon>Braconidae</taxon>
        <taxon>Microgastrinae</taxon>
        <taxon>Cotesia</taxon>
    </lineage>
</organism>
<comment type="subcellular location">
    <subcellularLocation>
        <location evidence="1">Cell membrane</location>
        <topology evidence="1">Multi-pass membrane protein</topology>
    </subcellularLocation>
</comment>
<name>A0AAV7I0W6_COTGL</name>
<evidence type="ECO:0000256" key="7">
    <source>
        <dbReference type="ARBA" id="ARBA00023136"/>
    </source>
</evidence>
<evidence type="ECO:0000256" key="1">
    <source>
        <dbReference type="ARBA" id="ARBA00004651"/>
    </source>
</evidence>
<dbReference type="GO" id="GO:0004984">
    <property type="term" value="F:olfactory receptor activity"/>
    <property type="evidence" value="ECO:0007669"/>
    <property type="project" value="InterPro"/>
</dbReference>
<keyword evidence="8" id="KW-0675">Receptor</keyword>
<evidence type="ECO:0000256" key="6">
    <source>
        <dbReference type="ARBA" id="ARBA00022989"/>
    </source>
</evidence>
<evidence type="ECO:0000256" key="10">
    <source>
        <dbReference type="SAM" id="Phobius"/>
    </source>
</evidence>
<evidence type="ECO:0000256" key="9">
    <source>
        <dbReference type="ARBA" id="ARBA00023224"/>
    </source>
</evidence>
<keyword evidence="2" id="KW-1003">Cell membrane</keyword>
<dbReference type="PANTHER" id="PTHR21137:SF35">
    <property type="entry name" value="ODORANT RECEPTOR 19A-RELATED"/>
    <property type="match status" value="1"/>
</dbReference>
<keyword evidence="6 10" id="KW-1133">Transmembrane helix</keyword>
<reference evidence="11 12" key="1">
    <citation type="journal article" date="2021" name="J. Hered.">
        <title>A chromosome-level genome assembly of the parasitoid wasp, Cotesia glomerata (Hymenoptera: Braconidae).</title>
        <authorList>
            <person name="Pinto B.J."/>
            <person name="Weis J.J."/>
            <person name="Gamble T."/>
            <person name="Ode P.J."/>
            <person name="Paul R."/>
            <person name="Zaspel J.M."/>
        </authorList>
    </citation>
    <scope>NUCLEOTIDE SEQUENCE [LARGE SCALE GENOMIC DNA]</scope>
    <source>
        <strain evidence="11">CgM1</strain>
    </source>
</reference>
<keyword evidence="12" id="KW-1185">Reference proteome</keyword>
<feature type="transmembrane region" description="Helical" evidence="10">
    <location>
        <begin position="65"/>
        <end position="84"/>
    </location>
</feature>
<protein>
    <submittedName>
        <fullName evidence="11">Uncharacterized protein</fullName>
    </submittedName>
</protein>
<dbReference type="Proteomes" id="UP000826195">
    <property type="component" value="Unassembled WGS sequence"/>
</dbReference>
<evidence type="ECO:0000256" key="8">
    <source>
        <dbReference type="ARBA" id="ARBA00023170"/>
    </source>
</evidence>
<evidence type="ECO:0000256" key="2">
    <source>
        <dbReference type="ARBA" id="ARBA00022475"/>
    </source>
</evidence>
<dbReference type="GO" id="GO:0005549">
    <property type="term" value="F:odorant binding"/>
    <property type="evidence" value="ECO:0007669"/>
    <property type="project" value="InterPro"/>
</dbReference>
<evidence type="ECO:0000313" key="11">
    <source>
        <dbReference type="EMBL" id="KAH0540487.1"/>
    </source>
</evidence>
<dbReference type="InterPro" id="IPR004117">
    <property type="entry name" value="7tm6_olfct_rcpt"/>
</dbReference>
<feature type="transmembrane region" description="Helical" evidence="10">
    <location>
        <begin position="29"/>
        <end position="53"/>
    </location>
</feature>
<proteinExistence type="predicted"/>
<evidence type="ECO:0000256" key="4">
    <source>
        <dbReference type="ARBA" id="ARBA00022692"/>
    </source>
</evidence>
<comment type="caution">
    <text evidence="11">The sequence shown here is derived from an EMBL/GenBank/DDBJ whole genome shotgun (WGS) entry which is preliminary data.</text>
</comment>
<sequence length="146" mass="16503">MKFSYAKMSTIIQNHDRVLQFSNKILKNVLSEICLVEIGATTILLCISEFSSLRLLGNGDIINTIPYIIIFGGLSLNMLILCYFSEILNSQFSGIGTELYMTHWDKIPLNARKCLIIIINMSQRTKKISVGGVIDLSYMTYLQNVQ</sequence>
<gene>
    <name evidence="11" type="ORF">KQX54_017710</name>
</gene>
<accession>A0AAV7I0W6</accession>
<dbReference type="AlphaFoldDB" id="A0AAV7I0W6"/>
<keyword evidence="9" id="KW-0807">Transducer</keyword>
<keyword evidence="4 10" id="KW-0812">Transmembrane</keyword>
<evidence type="ECO:0000313" key="12">
    <source>
        <dbReference type="Proteomes" id="UP000826195"/>
    </source>
</evidence>
<dbReference type="GO" id="GO:0005886">
    <property type="term" value="C:plasma membrane"/>
    <property type="evidence" value="ECO:0007669"/>
    <property type="project" value="UniProtKB-SubCell"/>
</dbReference>
<dbReference type="EMBL" id="JAHXZJ010002609">
    <property type="protein sequence ID" value="KAH0540487.1"/>
    <property type="molecule type" value="Genomic_DNA"/>
</dbReference>